<evidence type="ECO:0000313" key="10">
    <source>
        <dbReference type="Proteomes" id="UP001379945"/>
    </source>
</evidence>
<feature type="transmembrane region" description="Helical" evidence="7">
    <location>
        <begin position="63"/>
        <end position="89"/>
    </location>
</feature>
<evidence type="ECO:0000256" key="6">
    <source>
        <dbReference type="ARBA" id="ARBA00023136"/>
    </source>
</evidence>
<feature type="transmembrane region" description="Helical" evidence="7">
    <location>
        <begin position="126"/>
        <end position="146"/>
    </location>
</feature>
<keyword evidence="4 7" id="KW-0812">Transmembrane</keyword>
<keyword evidence="3" id="KW-1003">Cell membrane</keyword>
<dbReference type="SUPFAM" id="SSF161098">
    <property type="entry name" value="MetI-like"/>
    <property type="match status" value="1"/>
</dbReference>
<feature type="transmembrane region" description="Helical" evidence="7">
    <location>
        <begin position="12"/>
        <end position="35"/>
    </location>
</feature>
<name>A0ABU9C5N4_9BURK</name>
<feature type="transmembrane region" description="Helical" evidence="7">
    <location>
        <begin position="167"/>
        <end position="183"/>
    </location>
</feature>
<evidence type="ECO:0000313" key="9">
    <source>
        <dbReference type="EMBL" id="MEK8047203.1"/>
    </source>
</evidence>
<evidence type="ECO:0000256" key="5">
    <source>
        <dbReference type="ARBA" id="ARBA00022989"/>
    </source>
</evidence>
<dbReference type="EMBL" id="JBBUTI010000008">
    <property type="protein sequence ID" value="MEK8047203.1"/>
    <property type="molecule type" value="Genomic_DNA"/>
</dbReference>
<evidence type="ECO:0000259" key="8">
    <source>
        <dbReference type="PROSITE" id="PS50928"/>
    </source>
</evidence>
<sequence>MAEAGRQQRPAGRWLAPLLAVSVFFAGWEAAVRFWDIPPYLLPGPLLVLQTLYDNFGSLAGSWWVTVRITLTALALATFGGVALAGAFALSRWLEWSLTPFAVVLQVTPIIAVAPLIMILTDSASATVLICAWIVAFFPVLANTLAGLRSADAGLVELFRLYRASRWQTLRFLLLPTALPYFLSGLKVAGGLSLIGAVVAEFTAGAAGRNTGLASRILEAAFRTEIPKMFAALVLVSLTGVAIHLLFEALSRRLLRGWHGSEPR</sequence>
<evidence type="ECO:0000256" key="7">
    <source>
        <dbReference type="RuleBase" id="RU363032"/>
    </source>
</evidence>
<feature type="transmembrane region" description="Helical" evidence="7">
    <location>
        <begin position="101"/>
        <end position="120"/>
    </location>
</feature>
<evidence type="ECO:0000256" key="4">
    <source>
        <dbReference type="ARBA" id="ARBA00022692"/>
    </source>
</evidence>
<feature type="transmembrane region" description="Helical" evidence="7">
    <location>
        <begin position="229"/>
        <end position="247"/>
    </location>
</feature>
<dbReference type="Pfam" id="PF00528">
    <property type="entry name" value="BPD_transp_1"/>
    <property type="match status" value="1"/>
</dbReference>
<dbReference type="PANTHER" id="PTHR30151:SF41">
    <property type="entry name" value="ABC TRANSPORTER PERMEASE PROTEIN"/>
    <property type="match status" value="1"/>
</dbReference>
<dbReference type="Proteomes" id="UP001379945">
    <property type="component" value="Unassembled WGS sequence"/>
</dbReference>
<protein>
    <submittedName>
        <fullName evidence="9">ABC transporter permease</fullName>
    </submittedName>
</protein>
<dbReference type="InterPro" id="IPR000515">
    <property type="entry name" value="MetI-like"/>
</dbReference>
<keyword evidence="2 7" id="KW-0813">Transport</keyword>
<keyword evidence="6 7" id="KW-0472">Membrane</keyword>
<keyword evidence="10" id="KW-1185">Reference proteome</keyword>
<comment type="caution">
    <text evidence="9">The sequence shown here is derived from an EMBL/GenBank/DDBJ whole genome shotgun (WGS) entry which is preliminary data.</text>
</comment>
<evidence type="ECO:0000256" key="2">
    <source>
        <dbReference type="ARBA" id="ARBA00022448"/>
    </source>
</evidence>
<feature type="domain" description="ABC transmembrane type-1" evidence="8">
    <location>
        <begin position="63"/>
        <end position="247"/>
    </location>
</feature>
<comment type="subcellular location">
    <subcellularLocation>
        <location evidence="1 7">Cell membrane</location>
        <topology evidence="1 7">Multi-pass membrane protein</topology>
    </subcellularLocation>
</comment>
<keyword evidence="5 7" id="KW-1133">Transmembrane helix</keyword>
<gene>
    <name evidence="9" type="ORF">AACH00_12655</name>
</gene>
<evidence type="ECO:0000256" key="3">
    <source>
        <dbReference type="ARBA" id="ARBA00022475"/>
    </source>
</evidence>
<organism evidence="9 10">
    <name type="scientific">Ideonella margarita</name>
    <dbReference type="NCBI Taxonomy" id="2984191"/>
    <lineage>
        <taxon>Bacteria</taxon>
        <taxon>Pseudomonadati</taxon>
        <taxon>Pseudomonadota</taxon>
        <taxon>Betaproteobacteria</taxon>
        <taxon>Burkholderiales</taxon>
        <taxon>Sphaerotilaceae</taxon>
        <taxon>Ideonella</taxon>
    </lineage>
</organism>
<accession>A0ABU9C5N4</accession>
<dbReference type="RefSeq" id="WP_341399511.1">
    <property type="nucleotide sequence ID" value="NZ_JBBUTI010000008.1"/>
</dbReference>
<dbReference type="Gene3D" id="1.10.3720.10">
    <property type="entry name" value="MetI-like"/>
    <property type="match status" value="1"/>
</dbReference>
<proteinExistence type="inferred from homology"/>
<evidence type="ECO:0000256" key="1">
    <source>
        <dbReference type="ARBA" id="ARBA00004651"/>
    </source>
</evidence>
<dbReference type="PROSITE" id="PS50928">
    <property type="entry name" value="ABC_TM1"/>
    <property type="match status" value="1"/>
</dbReference>
<dbReference type="InterPro" id="IPR035906">
    <property type="entry name" value="MetI-like_sf"/>
</dbReference>
<dbReference type="PANTHER" id="PTHR30151">
    <property type="entry name" value="ALKANE SULFONATE ABC TRANSPORTER-RELATED, MEMBRANE SUBUNIT"/>
    <property type="match status" value="1"/>
</dbReference>
<dbReference type="CDD" id="cd06261">
    <property type="entry name" value="TM_PBP2"/>
    <property type="match status" value="1"/>
</dbReference>
<comment type="similarity">
    <text evidence="7">Belongs to the binding-protein-dependent transport system permease family.</text>
</comment>
<reference evidence="9 10" key="1">
    <citation type="submission" date="2024-04" db="EMBL/GenBank/DDBJ databases">
        <title>Novel species of the genus Ideonella isolated from streams.</title>
        <authorList>
            <person name="Lu H."/>
        </authorList>
    </citation>
    <scope>NUCLEOTIDE SEQUENCE [LARGE SCALE GENOMIC DNA]</scope>
    <source>
        <strain evidence="9 10">LYT19W</strain>
    </source>
</reference>